<dbReference type="Gene3D" id="3.40.109.10">
    <property type="entry name" value="NADH Oxidase"/>
    <property type="match status" value="2"/>
</dbReference>
<organism evidence="3 4">
    <name type="scientific">Kribbella italica</name>
    <dbReference type="NCBI Taxonomy" id="1540520"/>
    <lineage>
        <taxon>Bacteria</taxon>
        <taxon>Bacillati</taxon>
        <taxon>Actinomycetota</taxon>
        <taxon>Actinomycetes</taxon>
        <taxon>Propionibacteriales</taxon>
        <taxon>Kribbellaceae</taxon>
        <taxon>Kribbella</taxon>
    </lineage>
</organism>
<evidence type="ECO:0000313" key="4">
    <source>
        <dbReference type="Proteomes" id="UP000549971"/>
    </source>
</evidence>
<protein>
    <submittedName>
        <fullName evidence="3">SagB-type dehydrogenase family enzyme</fullName>
    </submittedName>
</protein>
<dbReference type="RefSeq" id="WP_184800023.1">
    <property type="nucleotide sequence ID" value="NZ_JACHMY010000001.1"/>
</dbReference>
<dbReference type="EMBL" id="JACHMY010000001">
    <property type="protein sequence ID" value="MBB5838845.1"/>
    <property type="molecule type" value="Genomic_DNA"/>
</dbReference>
<dbReference type="PANTHER" id="PTHR43745:SF2">
    <property type="entry name" value="NITROREDUCTASE MJ1384-RELATED"/>
    <property type="match status" value="1"/>
</dbReference>
<dbReference type="PANTHER" id="PTHR43745">
    <property type="entry name" value="NITROREDUCTASE MJ1384-RELATED"/>
    <property type="match status" value="1"/>
</dbReference>
<evidence type="ECO:0000313" key="3">
    <source>
        <dbReference type="EMBL" id="MBB5838845.1"/>
    </source>
</evidence>
<dbReference type="AlphaFoldDB" id="A0A7W9MWZ6"/>
<sequence length="542" mass="57493">MNASRPPGSAIALEYAERMFRRQQVILPPMGFRVDWDDQPARHKLYLDVPKVPLPAPFDGLPPVSVAAAAAAAAGPVAAGMPSTEQLASVLGCYGLIGRRTQPNWNEDSSSKLGSDRPVWARPTASGGGMYPAESYLVAGPSAPLRPGVYHYDTAAHSLDRLSGADHCADLAEATGTAAGLYLVATLRFWKNAFKYNSFSYHVVTQDVGALLASWRLVLGAFGAVPQPVLWFDEGPVCTALGVDGRTEAPFVVVPLGPTGPAGDRAAERLAVPGLPRERHRVWERSRQIRDFPMVEQVHAAAMVGTAPRPAAGPDDVVGSGPETGTELQLPAATTPGTDLATSLRTRRSSFGLFSARPALAAEDLGQVLATVAEVSRSGTDTAPAPRSGSWIRSWVLPNAVEGLEKRGYVYDDSRHRLVGVQPIDFAELQRHYALANYNLQEVAAVLVLTGRLESLVETYGARGYRMLSIEVGQAAQSAYLAATAQGIGVGAVLGIDNPAVDDMLGLTGTGESSMLFILLGHERRVVAGYEHLVHGPEGAGR</sequence>
<evidence type="ECO:0000259" key="2">
    <source>
        <dbReference type="Pfam" id="PF00881"/>
    </source>
</evidence>
<dbReference type="InterPro" id="IPR029479">
    <property type="entry name" value="Nitroreductase"/>
</dbReference>
<proteinExistence type="predicted"/>
<accession>A0A7W9MWZ6</accession>
<dbReference type="CDD" id="cd02142">
    <property type="entry name" value="McbC_SagB-like_oxidoreductase"/>
    <property type="match status" value="2"/>
</dbReference>
<name>A0A7W9MWZ6_9ACTN</name>
<evidence type="ECO:0000256" key="1">
    <source>
        <dbReference type="SAM" id="MobiDB-lite"/>
    </source>
</evidence>
<dbReference type="SUPFAM" id="SSF55469">
    <property type="entry name" value="FMN-dependent nitroreductase-like"/>
    <property type="match status" value="2"/>
</dbReference>
<keyword evidence="4" id="KW-1185">Reference proteome</keyword>
<gene>
    <name evidence="3" type="ORF">HDA39_005579</name>
</gene>
<feature type="region of interest" description="Disordered" evidence="1">
    <location>
        <begin position="307"/>
        <end position="339"/>
    </location>
</feature>
<feature type="domain" description="Nitroreductase" evidence="2">
    <location>
        <begin position="345"/>
        <end position="522"/>
    </location>
</feature>
<dbReference type="GO" id="GO:0016491">
    <property type="term" value="F:oxidoreductase activity"/>
    <property type="evidence" value="ECO:0007669"/>
    <property type="project" value="InterPro"/>
</dbReference>
<dbReference type="InterPro" id="IPR000415">
    <property type="entry name" value="Nitroreductase-like"/>
</dbReference>
<comment type="caution">
    <text evidence="3">The sequence shown here is derived from an EMBL/GenBank/DDBJ whole genome shotgun (WGS) entry which is preliminary data.</text>
</comment>
<dbReference type="Proteomes" id="UP000549971">
    <property type="component" value="Unassembled WGS sequence"/>
</dbReference>
<dbReference type="Pfam" id="PF00881">
    <property type="entry name" value="Nitroreductase"/>
    <property type="match status" value="1"/>
</dbReference>
<reference evidence="3 4" key="1">
    <citation type="submission" date="2020-08" db="EMBL/GenBank/DDBJ databases">
        <title>Sequencing the genomes of 1000 actinobacteria strains.</title>
        <authorList>
            <person name="Klenk H.-P."/>
        </authorList>
    </citation>
    <scope>NUCLEOTIDE SEQUENCE [LARGE SCALE GENOMIC DNA]</scope>
    <source>
        <strain evidence="3 4">DSM 28967</strain>
    </source>
</reference>
<dbReference type="InterPro" id="IPR052544">
    <property type="entry name" value="Bacteriocin_Proc_Enz"/>
</dbReference>